<dbReference type="Gene3D" id="3.50.50.60">
    <property type="entry name" value="FAD/NAD(P)-binding domain"/>
    <property type="match status" value="1"/>
</dbReference>
<dbReference type="NCBIfam" id="NF008726">
    <property type="entry name" value="PRK11728.1"/>
    <property type="match status" value="1"/>
</dbReference>
<evidence type="ECO:0000256" key="7">
    <source>
        <dbReference type="ARBA" id="ARBA00038878"/>
    </source>
</evidence>
<evidence type="ECO:0000256" key="5">
    <source>
        <dbReference type="ARBA" id="ARBA00036066"/>
    </source>
</evidence>
<keyword evidence="11" id="KW-1185">Reference proteome</keyword>
<feature type="domain" description="FAD dependent oxidoreductase" evidence="9">
    <location>
        <begin position="92"/>
        <end position="490"/>
    </location>
</feature>
<comment type="similarity">
    <text evidence="6">Belongs to the L2HGDH family.</text>
</comment>
<dbReference type="PANTHER" id="PTHR43104:SF2">
    <property type="entry name" value="L-2-HYDROXYGLUTARATE DEHYDROGENASE, MITOCHONDRIAL"/>
    <property type="match status" value="1"/>
</dbReference>
<sequence>MEGKMGVRALQILRARASFGSVNFARGFAGSADREGAETRLFAPCERTVRRDSLAQSGRIVAPGIHSRRWNSSVAASSTGAVLGPLKGNKADVAIIGGGIVGLATAREITQRFPKLSVVVLEKENDLVRHQTSHNSRNVSRCGVVLGIYYQPGTEMARLCVDGARRMYKYCERNDLPHERVGKLIVATRERELPVLEDLHQRATANGVQGLELLSPKQITDLEPNVRALRALHSPNTGIANYARIALSYADDFLRNGRGQIRTGFNAKNVSADEVKGVEVQAKTGETVKARWLITCAGLQSDYVGKMAGGAKGPTVLPFRGTYHELRPEFRNLIKRNIYPVPDPAFPMVGVHLTPRTDGRVLIGPNSALALAKEGYKFWHVNLKDAITFGLNRGLWKLVLGNPGIVFQEIWRDINTKAFVREAQRYCPKLQVEHTTTGWAGVHAVAIDDSGQIVGNFLFESLSSGVVLNVRNAPSPACTSSLAIATTVVDRAAKDFAWKGVGEEWSTKEKCDAKRMDLEITIYYSQMVAAKVTIRKGTLRSMTGLQHDRRLELELSDVYLVYTG</sequence>
<evidence type="ECO:0000313" key="10">
    <source>
        <dbReference type="EMBL" id="OAE34811.1"/>
    </source>
</evidence>
<comment type="cofactor">
    <cofactor evidence="1">
        <name>FAD</name>
        <dbReference type="ChEBI" id="CHEBI:57692"/>
    </cofactor>
</comment>
<evidence type="ECO:0000313" key="11">
    <source>
        <dbReference type="Proteomes" id="UP000077202"/>
    </source>
</evidence>
<name>A0A176WQB6_MARPO</name>
<evidence type="ECO:0000259" key="9">
    <source>
        <dbReference type="Pfam" id="PF01266"/>
    </source>
</evidence>
<dbReference type="GO" id="GO:0047545">
    <property type="term" value="F:(S)-2-hydroxyglutarate dehydrogenase activity"/>
    <property type="evidence" value="ECO:0007669"/>
    <property type="project" value="UniProtKB-EC"/>
</dbReference>
<comment type="catalytic activity">
    <reaction evidence="5">
        <text>(S)-2-hydroxyglutarate + A = 2-oxoglutarate + AH2</text>
        <dbReference type="Rhea" id="RHEA:21252"/>
        <dbReference type="ChEBI" id="CHEBI:13193"/>
        <dbReference type="ChEBI" id="CHEBI:16782"/>
        <dbReference type="ChEBI" id="CHEBI:16810"/>
        <dbReference type="ChEBI" id="CHEBI:17499"/>
        <dbReference type="EC" id="1.1.99.2"/>
    </reaction>
</comment>
<dbReference type="AlphaFoldDB" id="A0A176WQB6"/>
<protein>
    <recommendedName>
        <fullName evidence="8">L-2-hydroxyglutarate dehydrogenase, mitochondrial</fullName>
        <ecNumber evidence="7">1.1.99.2</ecNumber>
    </recommendedName>
</protein>
<evidence type="ECO:0000256" key="3">
    <source>
        <dbReference type="ARBA" id="ARBA00022827"/>
    </source>
</evidence>
<evidence type="ECO:0000256" key="4">
    <source>
        <dbReference type="ARBA" id="ARBA00023002"/>
    </source>
</evidence>
<accession>A0A176WQB6</accession>
<dbReference type="PANTHER" id="PTHR43104">
    <property type="entry name" value="L-2-HYDROXYGLUTARATE DEHYDROGENASE, MITOCHONDRIAL"/>
    <property type="match status" value="1"/>
</dbReference>
<keyword evidence="3" id="KW-0274">FAD</keyword>
<evidence type="ECO:0000256" key="1">
    <source>
        <dbReference type="ARBA" id="ARBA00001974"/>
    </source>
</evidence>
<reference evidence="10" key="1">
    <citation type="submission" date="2016-03" db="EMBL/GenBank/DDBJ databases">
        <title>Mechanisms controlling the formation of the plant cell surface in tip-growing cells are functionally conserved among land plants.</title>
        <authorList>
            <person name="Honkanen S."/>
            <person name="Jones V.A."/>
            <person name="Morieri G."/>
            <person name="Champion C."/>
            <person name="Hetherington A.J."/>
            <person name="Kelly S."/>
            <person name="Saint-Marcoux D."/>
            <person name="Proust H."/>
            <person name="Prescott H."/>
            <person name="Dolan L."/>
        </authorList>
    </citation>
    <scope>NUCLEOTIDE SEQUENCE [LARGE SCALE GENOMIC DNA]</scope>
    <source>
        <tissue evidence="10">Whole gametophyte</tissue>
    </source>
</reference>
<evidence type="ECO:0000256" key="6">
    <source>
        <dbReference type="ARBA" id="ARBA00037941"/>
    </source>
</evidence>
<organism evidence="10 11">
    <name type="scientific">Marchantia polymorpha subsp. ruderalis</name>
    <dbReference type="NCBI Taxonomy" id="1480154"/>
    <lineage>
        <taxon>Eukaryota</taxon>
        <taxon>Viridiplantae</taxon>
        <taxon>Streptophyta</taxon>
        <taxon>Embryophyta</taxon>
        <taxon>Marchantiophyta</taxon>
        <taxon>Marchantiopsida</taxon>
        <taxon>Marchantiidae</taxon>
        <taxon>Marchantiales</taxon>
        <taxon>Marchantiaceae</taxon>
        <taxon>Marchantia</taxon>
    </lineage>
</organism>
<dbReference type="Proteomes" id="UP000077202">
    <property type="component" value="Unassembled WGS sequence"/>
</dbReference>
<dbReference type="InterPro" id="IPR036188">
    <property type="entry name" value="FAD/NAD-bd_sf"/>
</dbReference>
<dbReference type="Gene3D" id="3.30.9.10">
    <property type="entry name" value="D-Amino Acid Oxidase, subunit A, domain 2"/>
    <property type="match status" value="1"/>
</dbReference>
<dbReference type="EMBL" id="LVLJ01000312">
    <property type="protein sequence ID" value="OAE34811.1"/>
    <property type="molecule type" value="Genomic_DNA"/>
</dbReference>
<dbReference type="EC" id="1.1.99.2" evidence="7"/>
<keyword evidence="4" id="KW-0560">Oxidoreductase</keyword>
<keyword evidence="2" id="KW-0285">Flavoprotein</keyword>
<dbReference type="SUPFAM" id="SSF51905">
    <property type="entry name" value="FAD/NAD(P)-binding domain"/>
    <property type="match status" value="1"/>
</dbReference>
<evidence type="ECO:0000256" key="8">
    <source>
        <dbReference type="ARBA" id="ARBA00041137"/>
    </source>
</evidence>
<proteinExistence type="inferred from homology"/>
<evidence type="ECO:0000256" key="2">
    <source>
        <dbReference type="ARBA" id="ARBA00022630"/>
    </source>
</evidence>
<dbReference type="InterPro" id="IPR006076">
    <property type="entry name" value="FAD-dep_OxRdtase"/>
</dbReference>
<dbReference type="Pfam" id="PF01266">
    <property type="entry name" value="DAO"/>
    <property type="match status" value="1"/>
</dbReference>
<comment type="caution">
    <text evidence="10">The sequence shown here is derived from an EMBL/GenBank/DDBJ whole genome shotgun (WGS) entry which is preliminary data.</text>
</comment>
<gene>
    <name evidence="10" type="ORF">AXG93_2528s1780</name>
</gene>